<dbReference type="RefSeq" id="XP_045960213.1">
    <property type="nucleotide sequence ID" value="XM_046099927.1"/>
</dbReference>
<reference evidence="1" key="1">
    <citation type="journal article" date="2021" name="Nat. Commun.">
        <title>Genetic determinants of endophytism in the Arabidopsis root mycobiome.</title>
        <authorList>
            <person name="Mesny F."/>
            <person name="Miyauchi S."/>
            <person name="Thiergart T."/>
            <person name="Pickel B."/>
            <person name="Atanasova L."/>
            <person name="Karlsson M."/>
            <person name="Huettel B."/>
            <person name="Barry K.W."/>
            <person name="Haridas S."/>
            <person name="Chen C."/>
            <person name="Bauer D."/>
            <person name="Andreopoulos W."/>
            <person name="Pangilinan J."/>
            <person name="LaButti K."/>
            <person name="Riley R."/>
            <person name="Lipzen A."/>
            <person name="Clum A."/>
            <person name="Drula E."/>
            <person name="Henrissat B."/>
            <person name="Kohler A."/>
            <person name="Grigoriev I.V."/>
            <person name="Martin F.M."/>
            <person name="Hacquard S."/>
        </authorList>
    </citation>
    <scope>NUCLEOTIDE SEQUENCE</scope>
    <source>
        <strain evidence="1">MPI-SDFR-AT-0073</strain>
    </source>
</reference>
<name>A0A9P8UPN5_9PEZI</name>
<organism evidence="1 2">
    <name type="scientific">Truncatella angustata</name>
    <dbReference type="NCBI Taxonomy" id="152316"/>
    <lineage>
        <taxon>Eukaryota</taxon>
        <taxon>Fungi</taxon>
        <taxon>Dikarya</taxon>
        <taxon>Ascomycota</taxon>
        <taxon>Pezizomycotina</taxon>
        <taxon>Sordariomycetes</taxon>
        <taxon>Xylariomycetidae</taxon>
        <taxon>Amphisphaeriales</taxon>
        <taxon>Sporocadaceae</taxon>
        <taxon>Truncatella</taxon>
    </lineage>
</organism>
<sequence>MNLSMENFMARDSRITEKDFETKQRRKLVDQWASMSQADRDSYQGRAPDRADGACWYPYQLKNADPLQHIRRGFVNLIVQQPLDPRNRALWTKLCIMLYRLDAEDTDHSFGKDQVVLVHPNPANNTVITPENYYTHCFVEPADFDHMAMTLQGTVFFHSFDRGMLFADQESLETGRLLLCDLDNNGQVKTSSRMWPLWTYMVYCYVFGLGWYGSRVIDEYDYASGDDDANAALNMELPILELLQEKQEYFDNDVDVDYWTEAIEQYAPGYLEMEAEGNGGHHGLSRSFLRVITALIQMTEGDSSSQACWR</sequence>
<dbReference type="GeneID" id="70128819"/>
<proteinExistence type="predicted"/>
<evidence type="ECO:0000313" key="1">
    <source>
        <dbReference type="EMBL" id="KAH6655948.1"/>
    </source>
</evidence>
<evidence type="ECO:0000313" key="2">
    <source>
        <dbReference type="Proteomes" id="UP000758603"/>
    </source>
</evidence>
<dbReference type="Proteomes" id="UP000758603">
    <property type="component" value="Unassembled WGS sequence"/>
</dbReference>
<comment type="caution">
    <text evidence="1">The sequence shown here is derived from an EMBL/GenBank/DDBJ whole genome shotgun (WGS) entry which is preliminary data.</text>
</comment>
<dbReference type="AlphaFoldDB" id="A0A9P8UPN5"/>
<protein>
    <submittedName>
        <fullName evidence="1">Uncharacterized protein</fullName>
    </submittedName>
</protein>
<gene>
    <name evidence="1" type="ORF">BKA67DRAFT_534855</name>
</gene>
<keyword evidence="2" id="KW-1185">Reference proteome</keyword>
<dbReference type="EMBL" id="JAGPXC010000003">
    <property type="protein sequence ID" value="KAH6655948.1"/>
    <property type="molecule type" value="Genomic_DNA"/>
</dbReference>
<accession>A0A9P8UPN5</accession>
<dbReference type="OrthoDB" id="5396831at2759"/>